<dbReference type="SUPFAM" id="SSF47413">
    <property type="entry name" value="lambda repressor-like DNA-binding domains"/>
    <property type="match status" value="1"/>
</dbReference>
<evidence type="ECO:0000313" key="5">
    <source>
        <dbReference type="EMBL" id="REA58175.1"/>
    </source>
</evidence>
<dbReference type="AlphaFoldDB" id="A0A3D8Y671"/>
<dbReference type="Gene3D" id="2.10.109.10">
    <property type="entry name" value="Umud Fragment, subunit A"/>
    <property type="match status" value="1"/>
</dbReference>
<dbReference type="PANTHER" id="PTHR40661:SF3">
    <property type="entry name" value="FELS-1 PROPHAGE TRANSCRIPTIONAL REGULATOR"/>
    <property type="match status" value="1"/>
</dbReference>
<dbReference type="Pfam" id="PF12844">
    <property type="entry name" value="HTH_19"/>
    <property type="match status" value="1"/>
</dbReference>
<dbReference type="Gene3D" id="1.10.260.40">
    <property type="entry name" value="lambda repressor-like DNA-binding domains"/>
    <property type="match status" value="1"/>
</dbReference>
<keyword evidence="1" id="KW-0805">Transcription regulation</keyword>
<dbReference type="OrthoDB" id="3831186at2"/>
<evidence type="ECO:0000256" key="3">
    <source>
        <dbReference type="ARBA" id="ARBA00023163"/>
    </source>
</evidence>
<keyword evidence="2 5" id="KW-0238">DNA-binding</keyword>
<dbReference type="CDD" id="cd00093">
    <property type="entry name" value="HTH_XRE"/>
    <property type="match status" value="1"/>
</dbReference>
<organism evidence="5 6">
    <name type="scientific">Dyadobacter luteus</name>
    <dbReference type="NCBI Taxonomy" id="2259619"/>
    <lineage>
        <taxon>Bacteria</taxon>
        <taxon>Pseudomonadati</taxon>
        <taxon>Bacteroidota</taxon>
        <taxon>Cytophagia</taxon>
        <taxon>Cytophagales</taxon>
        <taxon>Spirosomataceae</taxon>
        <taxon>Dyadobacter</taxon>
    </lineage>
</organism>
<comment type="caution">
    <text evidence="5">The sequence shown here is derived from an EMBL/GenBank/DDBJ whole genome shotgun (WGS) entry which is preliminary data.</text>
</comment>
<evidence type="ECO:0000256" key="2">
    <source>
        <dbReference type="ARBA" id="ARBA00023125"/>
    </source>
</evidence>
<dbReference type="PROSITE" id="PS50943">
    <property type="entry name" value="HTH_CROC1"/>
    <property type="match status" value="1"/>
</dbReference>
<gene>
    <name evidence="5" type="ORF">DSL64_21445</name>
</gene>
<dbReference type="GO" id="GO:0003677">
    <property type="term" value="F:DNA binding"/>
    <property type="evidence" value="ECO:0007669"/>
    <property type="project" value="UniProtKB-KW"/>
</dbReference>
<evidence type="ECO:0000313" key="6">
    <source>
        <dbReference type="Proteomes" id="UP000256373"/>
    </source>
</evidence>
<dbReference type="RefSeq" id="WP_115832991.1">
    <property type="nucleotide sequence ID" value="NZ_QNUL01000022.1"/>
</dbReference>
<dbReference type="SUPFAM" id="SSF51306">
    <property type="entry name" value="LexA/Signal peptidase"/>
    <property type="match status" value="1"/>
</dbReference>
<evidence type="ECO:0000259" key="4">
    <source>
        <dbReference type="PROSITE" id="PS50943"/>
    </source>
</evidence>
<dbReference type="InterPro" id="IPR015927">
    <property type="entry name" value="Peptidase_S24_S26A/B/C"/>
</dbReference>
<dbReference type="InterPro" id="IPR036286">
    <property type="entry name" value="LexA/Signal_pep-like_sf"/>
</dbReference>
<protein>
    <submittedName>
        <fullName evidence="5">DNA-binding protein</fullName>
    </submittedName>
</protein>
<keyword evidence="6" id="KW-1185">Reference proteome</keyword>
<sequence>MDSQNIFFHSNIKFLRERLKMSQETLAEKVNLTRTKLNALENGHTKAPQPVDYLNYSNFFKISVDSLLRVDLSKLSELKLRELQAGNDVYLTGGQVRVLAITVNTENKENIEYVPVKAKAGYRAGYSDPEYLATLPKFSLPNLPKGQTFRMFPITGDSMLPLPDGADVICRFVQDWTSLKPGTLCIAILRGEQDFVFKKVTVDAGAGMLILESLNPAYQPYQVDLDQVLEIWKYHSYQSTAVPEPAADVQHISATLNEVLKRLTLIEGKVQG</sequence>
<feature type="domain" description="HTH cro/C1-type" evidence="4">
    <location>
        <begin position="12"/>
        <end position="67"/>
    </location>
</feature>
<name>A0A3D8Y671_9BACT</name>
<dbReference type="EMBL" id="QNUL01000022">
    <property type="protein sequence ID" value="REA58175.1"/>
    <property type="molecule type" value="Genomic_DNA"/>
</dbReference>
<dbReference type="Proteomes" id="UP000256373">
    <property type="component" value="Unassembled WGS sequence"/>
</dbReference>
<reference evidence="5 6" key="1">
    <citation type="submission" date="2018-07" db="EMBL/GenBank/DDBJ databases">
        <title>Dyadobacter roseus sp. nov., isolated from rose rhizosphere soil.</title>
        <authorList>
            <person name="Chen L."/>
        </authorList>
    </citation>
    <scope>NUCLEOTIDE SEQUENCE [LARGE SCALE GENOMIC DNA]</scope>
    <source>
        <strain evidence="5 6">RS19</strain>
    </source>
</reference>
<dbReference type="InterPro" id="IPR010982">
    <property type="entry name" value="Lambda_DNA-bd_dom_sf"/>
</dbReference>
<dbReference type="Pfam" id="PF00717">
    <property type="entry name" value="Peptidase_S24"/>
    <property type="match status" value="1"/>
</dbReference>
<evidence type="ECO:0000256" key="1">
    <source>
        <dbReference type="ARBA" id="ARBA00023015"/>
    </source>
</evidence>
<proteinExistence type="predicted"/>
<dbReference type="PANTHER" id="PTHR40661">
    <property type="match status" value="1"/>
</dbReference>
<accession>A0A3D8Y671</accession>
<dbReference type="CDD" id="cd06529">
    <property type="entry name" value="S24_LexA-like"/>
    <property type="match status" value="1"/>
</dbReference>
<dbReference type="InterPro" id="IPR039418">
    <property type="entry name" value="LexA-like"/>
</dbReference>
<dbReference type="SMART" id="SM00530">
    <property type="entry name" value="HTH_XRE"/>
    <property type="match status" value="1"/>
</dbReference>
<keyword evidence="3" id="KW-0804">Transcription</keyword>
<dbReference type="InterPro" id="IPR001387">
    <property type="entry name" value="Cro/C1-type_HTH"/>
</dbReference>